<evidence type="ECO:0000256" key="8">
    <source>
        <dbReference type="ARBA" id="ARBA00022989"/>
    </source>
</evidence>
<keyword evidence="9 10" id="KW-0472">Membrane</keyword>
<evidence type="ECO:0000256" key="4">
    <source>
        <dbReference type="ARBA" id="ARBA00022475"/>
    </source>
</evidence>
<keyword evidence="7 10" id="KW-0283">Flagellar rotation</keyword>
<evidence type="ECO:0000256" key="10">
    <source>
        <dbReference type="RuleBase" id="RU364125"/>
    </source>
</evidence>
<feature type="transmembrane region" description="Helical" evidence="10">
    <location>
        <begin position="20"/>
        <end position="41"/>
    </location>
</feature>
<evidence type="ECO:0000256" key="7">
    <source>
        <dbReference type="ARBA" id="ARBA00022779"/>
    </source>
</evidence>
<name>A0ABY8LFU5_9RHOB</name>
<dbReference type="RefSeq" id="WP_279967221.1">
    <property type="nucleotide sequence ID" value="NZ_CP122537.1"/>
</dbReference>
<organism evidence="11 12">
    <name type="scientific">Jannaschia ovalis</name>
    <dbReference type="NCBI Taxonomy" id="3038773"/>
    <lineage>
        <taxon>Bacteria</taxon>
        <taxon>Pseudomonadati</taxon>
        <taxon>Pseudomonadota</taxon>
        <taxon>Alphaproteobacteria</taxon>
        <taxon>Rhodobacterales</taxon>
        <taxon>Roseobacteraceae</taxon>
        <taxon>Jannaschia</taxon>
    </lineage>
</organism>
<sequence length="165" mass="17411">MAETDSPDSEDDGPKRGGKLKWILVGVGVLAAGGGGFYTAFSGALDAILPGAESAESALEEAAEPLALAFLPLDPITVTVGGPETLRNLRFRAQLQVSATGMERAETVRPRIADIATTYLRAVPMEVLESPTALLRVRAQLLRRVQLLAGPGTVEDLLVSEFVIN</sequence>
<dbReference type="EMBL" id="CP122537">
    <property type="protein sequence ID" value="WGH80167.1"/>
    <property type="molecule type" value="Genomic_DNA"/>
</dbReference>
<keyword evidence="8 10" id="KW-1133">Transmembrane helix</keyword>
<keyword evidence="10" id="KW-0997">Cell inner membrane</keyword>
<proteinExistence type="inferred from homology"/>
<evidence type="ECO:0000256" key="6">
    <source>
        <dbReference type="ARBA" id="ARBA00022692"/>
    </source>
</evidence>
<comment type="subcellular location">
    <subcellularLocation>
        <location evidence="10">Cell inner membrane</location>
    </subcellularLocation>
    <subcellularLocation>
        <location evidence="2">Cell membrane</location>
        <topology evidence="2">Single-pass membrane protein</topology>
    </subcellularLocation>
</comment>
<evidence type="ECO:0000313" key="11">
    <source>
        <dbReference type="EMBL" id="WGH80167.1"/>
    </source>
</evidence>
<evidence type="ECO:0000256" key="2">
    <source>
        <dbReference type="ARBA" id="ARBA00004162"/>
    </source>
</evidence>
<keyword evidence="11" id="KW-0969">Cilium</keyword>
<evidence type="ECO:0000256" key="5">
    <source>
        <dbReference type="ARBA" id="ARBA00022500"/>
    </source>
</evidence>
<reference evidence="11 12" key="1">
    <citation type="submission" date="2023-04" db="EMBL/GenBank/DDBJ databases">
        <title>Jannaschia ovalis sp. nov., a marine bacterium isolated from sea tidal flat.</title>
        <authorList>
            <person name="Kwon D.Y."/>
            <person name="Kim J.-J."/>
        </authorList>
    </citation>
    <scope>NUCLEOTIDE SEQUENCE [LARGE SCALE GENOMIC DNA]</scope>
    <source>
        <strain evidence="11 12">GRR-S6-38</strain>
    </source>
</reference>
<accession>A0ABY8LFU5</accession>
<dbReference type="Proteomes" id="UP001243420">
    <property type="component" value="Chromosome"/>
</dbReference>
<keyword evidence="5 10" id="KW-0145">Chemotaxis</keyword>
<dbReference type="InterPro" id="IPR005503">
    <property type="entry name" value="FliL"/>
</dbReference>
<evidence type="ECO:0000256" key="3">
    <source>
        <dbReference type="ARBA" id="ARBA00008281"/>
    </source>
</evidence>
<protein>
    <recommendedName>
        <fullName evidence="10">Flagellar protein FliL</fullName>
    </recommendedName>
</protein>
<dbReference type="Pfam" id="PF03748">
    <property type="entry name" value="FliL"/>
    <property type="match status" value="1"/>
</dbReference>
<comment type="function">
    <text evidence="1 10">Controls the rotational direction of flagella during chemotaxis.</text>
</comment>
<keyword evidence="6 10" id="KW-0812">Transmembrane</keyword>
<keyword evidence="12" id="KW-1185">Reference proteome</keyword>
<evidence type="ECO:0000313" key="12">
    <source>
        <dbReference type="Proteomes" id="UP001243420"/>
    </source>
</evidence>
<comment type="similarity">
    <text evidence="3 10">Belongs to the FliL family.</text>
</comment>
<gene>
    <name evidence="11" type="ORF">P8627_07850</name>
</gene>
<keyword evidence="11" id="KW-0282">Flagellum</keyword>
<keyword evidence="11" id="KW-0966">Cell projection</keyword>
<evidence type="ECO:0000256" key="1">
    <source>
        <dbReference type="ARBA" id="ARBA00002254"/>
    </source>
</evidence>
<evidence type="ECO:0000256" key="9">
    <source>
        <dbReference type="ARBA" id="ARBA00023136"/>
    </source>
</evidence>
<keyword evidence="4" id="KW-1003">Cell membrane</keyword>